<sequence>MIFIAIIMFIFFYCFIIKFLNFGLPSSCEGQPLIYCKSRGLTRSFSEILRFNFSQAIYYNPYSIKIFLFFLVQLLARFFVNTIIRLSNFKIILRLDVSITIIFFIFSFYNLILI</sequence>
<dbReference type="Pfam" id="PF10825">
    <property type="entry name" value="DUF2752"/>
    <property type="match status" value="1"/>
</dbReference>
<reference evidence="2 3" key="1">
    <citation type="submission" date="2016-11" db="EMBL/GenBank/DDBJ databases">
        <title>Whole genomes of Flavobacteriaceae.</title>
        <authorList>
            <person name="Stine C."/>
            <person name="Li C."/>
            <person name="Tadesse D."/>
        </authorList>
    </citation>
    <scope>NUCLEOTIDE SEQUENCE [LARGE SCALE GENOMIC DNA]</scope>
    <source>
        <strain evidence="2 3">DSM 18292</strain>
    </source>
</reference>
<proteinExistence type="predicted"/>
<evidence type="ECO:0000313" key="3">
    <source>
        <dbReference type="Proteomes" id="UP000198345"/>
    </source>
</evidence>
<comment type="caution">
    <text evidence="2">The sequence shown here is derived from an EMBL/GenBank/DDBJ whole genome shotgun (WGS) entry which is preliminary data.</text>
</comment>
<dbReference type="InterPro" id="IPR021215">
    <property type="entry name" value="DUF2752"/>
</dbReference>
<dbReference type="RefSeq" id="WP_089051291.1">
    <property type="nucleotide sequence ID" value="NZ_MUGW01000042.1"/>
</dbReference>
<evidence type="ECO:0000256" key="1">
    <source>
        <dbReference type="SAM" id="Phobius"/>
    </source>
</evidence>
<organism evidence="2 3">
    <name type="scientific">Flavobacterium hercynium</name>
    <dbReference type="NCBI Taxonomy" id="387094"/>
    <lineage>
        <taxon>Bacteria</taxon>
        <taxon>Pseudomonadati</taxon>
        <taxon>Bacteroidota</taxon>
        <taxon>Flavobacteriia</taxon>
        <taxon>Flavobacteriales</taxon>
        <taxon>Flavobacteriaceae</taxon>
        <taxon>Flavobacterium</taxon>
    </lineage>
</organism>
<evidence type="ECO:0000313" key="2">
    <source>
        <dbReference type="EMBL" id="OXA86418.1"/>
    </source>
</evidence>
<dbReference type="AlphaFoldDB" id="A0A226GXX2"/>
<name>A0A226GXX2_9FLAO</name>
<keyword evidence="1" id="KW-0812">Transmembrane</keyword>
<keyword evidence="3" id="KW-1185">Reference proteome</keyword>
<dbReference type="OrthoDB" id="1366840at2"/>
<dbReference type="EMBL" id="MUGW01000042">
    <property type="protein sequence ID" value="OXA86418.1"/>
    <property type="molecule type" value="Genomic_DNA"/>
</dbReference>
<feature type="transmembrane region" description="Helical" evidence="1">
    <location>
        <begin position="62"/>
        <end position="80"/>
    </location>
</feature>
<feature type="transmembrane region" description="Helical" evidence="1">
    <location>
        <begin position="92"/>
        <end position="112"/>
    </location>
</feature>
<keyword evidence="1" id="KW-0472">Membrane</keyword>
<dbReference type="Proteomes" id="UP000198345">
    <property type="component" value="Unassembled WGS sequence"/>
</dbReference>
<evidence type="ECO:0008006" key="4">
    <source>
        <dbReference type="Google" id="ProtNLM"/>
    </source>
</evidence>
<gene>
    <name evidence="2" type="ORF">B0A66_18255</name>
</gene>
<accession>A0A226GXX2</accession>
<keyword evidence="1" id="KW-1133">Transmembrane helix</keyword>
<protein>
    <recommendedName>
        <fullName evidence="4">DUF2752 domain-containing protein</fullName>
    </recommendedName>
</protein>